<reference evidence="12" key="1">
    <citation type="submission" date="2016-11" db="UniProtKB">
        <authorList>
            <consortium name="WormBaseParasite"/>
        </authorList>
    </citation>
    <scope>IDENTIFICATION</scope>
</reference>
<keyword evidence="6" id="KW-0539">Nucleus</keyword>
<evidence type="ECO:0000256" key="1">
    <source>
        <dbReference type="ARBA" id="ARBA00004123"/>
    </source>
</evidence>
<evidence type="ECO:0000256" key="7">
    <source>
        <dbReference type="PROSITE-ProRule" id="PRU00042"/>
    </source>
</evidence>
<evidence type="ECO:0000256" key="9">
    <source>
        <dbReference type="SAM" id="Phobius"/>
    </source>
</evidence>
<keyword evidence="2" id="KW-0479">Metal-binding</keyword>
<dbReference type="SUPFAM" id="SSF57667">
    <property type="entry name" value="beta-beta-alpha zinc fingers"/>
    <property type="match status" value="2"/>
</dbReference>
<feature type="domain" description="C2H2-type" evidence="10">
    <location>
        <begin position="301"/>
        <end position="324"/>
    </location>
</feature>
<feature type="compositionally biased region" description="Low complexity" evidence="8">
    <location>
        <begin position="369"/>
        <end position="381"/>
    </location>
</feature>
<keyword evidence="9" id="KW-0812">Transmembrane</keyword>
<evidence type="ECO:0000256" key="3">
    <source>
        <dbReference type="ARBA" id="ARBA00022737"/>
    </source>
</evidence>
<dbReference type="InterPro" id="IPR036236">
    <property type="entry name" value="Znf_C2H2_sf"/>
</dbReference>
<accession>A0A1I8JMC5</accession>
<feature type="region of interest" description="Disordered" evidence="8">
    <location>
        <begin position="41"/>
        <end position="85"/>
    </location>
</feature>
<evidence type="ECO:0000259" key="10">
    <source>
        <dbReference type="PROSITE" id="PS50157"/>
    </source>
</evidence>
<dbReference type="WBParaSite" id="maker-uti_cns_0049127-snap-gene-0.2-mRNA-1">
    <property type="protein sequence ID" value="maker-uti_cns_0049127-snap-gene-0.2-mRNA-1"/>
    <property type="gene ID" value="maker-uti_cns_0049127-snap-gene-0.2"/>
</dbReference>
<evidence type="ECO:0000256" key="4">
    <source>
        <dbReference type="ARBA" id="ARBA00022771"/>
    </source>
</evidence>
<protein>
    <submittedName>
        <fullName evidence="12">Ovo</fullName>
    </submittedName>
</protein>
<dbReference type="AlphaFoldDB" id="A0A1I8JMC5"/>
<feature type="region of interest" description="Disordered" evidence="8">
    <location>
        <begin position="527"/>
        <end position="578"/>
    </location>
</feature>
<keyword evidence="9" id="KW-0472">Membrane</keyword>
<dbReference type="FunFam" id="3.30.160.60:FF:000112">
    <property type="entry name" value="Mds1 and evi1 complex locus protein"/>
    <property type="match status" value="1"/>
</dbReference>
<dbReference type="GO" id="GO:0009913">
    <property type="term" value="P:epidermal cell differentiation"/>
    <property type="evidence" value="ECO:0007669"/>
    <property type="project" value="TreeGrafter"/>
</dbReference>
<keyword evidence="5" id="KW-0862">Zinc</keyword>
<keyword evidence="4 7" id="KW-0863">Zinc-finger</keyword>
<dbReference type="PANTHER" id="PTHR10032:SF271">
    <property type="entry name" value="RH12261P-RELATED"/>
    <property type="match status" value="1"/>
</dbReference>
<dbReference type="GO" id="GO:0000978">
    <property type="term" value="F:RNA polymerase II cis-regulatory region sequence-specific DNA binding"/>
    <property type="evidence" value="ECO:0007669"/>
    <property type="project" value="TreeGrafter"/>
</dbReference>
<evidence type="ECO:0000256" key="8">
    <source>
        <dbReference type="SAM" id="MobiDB-lite"/>
    </source>
</evidence>
<dbReference type="FunFam" id="3.30.160.60:FF:000452">
    <property type="entry name" value="Transcription factor Ovo-like 2"/>
    <property type="match status" value="1"/>
</dbReference>
<comment type="subcellular location">
    <subcellularLocation>
        <location evidence="1">Nucleus</location>
    </subcellularLocation>
</comment>
<dbReference type="PROSITE" id="PS00028">
    <property type="entry name" value="ZINC_FINGER_C2H2_1"/>
    <property type="match status" value="2"/>
</dbReference>
<dbReference type="GO" id="GO:0008270">
    <property type="term" value="F:zinc ion binding"/>
    <property type="evidence" value="ECO:0007669"/>
    <property type="project" value="UniProtKB-KW"/>
</dbReference>
<dbReference type="PANTHER" id="PTHR10032">
    <property type="entry name" value="ZINC FINGER PROTEIN WITH KRAB AND SCAN DOMAINS"/>
    <property type="match status" value="1"/>
</dbReference>
<evidence type="ECO:0000313" key="11">
    <source>
        <dbReference type="Proteomes" id="UP000095280"/>
    </source>
</evidence>
<feature type="transmembrane region" description="Helical" evidence="9">
    <location>
        <begin position="602"/>
        <end position="622"/>
    </location>
</feature>
<dbReference type="Pfam" id="PF00096">
    <property type="entry name" value="zf-C2H2"/>
    <property type="match status" value="2"/>
</dbReference>
<evidence type="ECO:0000256" key="6">
    <source>
        <dbReference type="ARBA" id="ARBA00023242"/>
    </source>
</evidence>
<evidence type="ECO:0000313" key="12">
    <source>
        <dbReference type="WBParaSite" id="maker-uti_cns_0049127-snap-gene-0.2-mRNA-1"/>
    </source>
</evidence>
<keyword evidence="11" id="KW-1185">Reference proteome</keyword>
<dbReference type="PROSITE" id="PS50157">
    <property type="entry name" value="ZINC_FINGER_C2H2_2"/>
    <property type="match status" value="3"/>
</dbReference>
<dbReference type="InterPro" id="IPR027756">
    <property type="entry name" value="Ovo-like"/>
</dbReference>
<feature type="region of interest" description="Disordered" evidence="8">
    <location>
        <begin position="369"/>
        <end position="390"/>
    </location>
</feature>
<feature type="compositionally biased region" description="Acidic residues" evidence="8">
    <location>
        <begin position="527"/>
        <end position="573"/>
    </location>
</feature>
<dbReference type="SMART" id="SM00355">
    <property type="entry name" value="ZnF_C2H2"/>
    <property type="match status" value="4"/>
</dbReference>
<dbReference type="Gene3D" id="3.30.160.60">
    <property type="entry name" value="Classic Zinc Finger"/>
    <property type="match status" value="3"/>
</dbReference>
<feature type="domain" description="C2H2-type" evidence="10">
    <location>
        <begin position="273"/>
        <end position="300"/>
    </location>
</feature>
<evidence type="ECO:0000256" key="2">
    <source>
        <dbReference type="ARBA" id="ARBA00022723"/>
    </source>
</evidence>
<feature type="domain" description="C2H2-type" evidence="10">
    <location>
        <begin position="245"/>
        <end position="272"/>
    </location>
</feature>
<dbReference type="Proteomes" id="UP000095280">
    <property type="component" value="Unplaced"/>
</dbReference>
<name>A0A1I8JMC5_9PLAT</name>
<feature type="compositionally biased region" description="Low complexity" evidence="8">
    <location>
        <begin position="65"/>
        <end position="85"/>
    </location>
</feature>
<dbReference type="InterPro" id="IPR013087">
    <property type="entry name" value="Znf_C2H2_type"/>
</dbReference>
<keyword evidence="9" id="KW-1133">Transmembrane helix</keyword>
<dbReference type="GO" id="GO:0005634">
    <property type="term" value="C:nucleus"/>
    <property type="evidence" value="ECO:0007669"/>
    <property type="project" value="UniProtKB-SubCell"/>
</dbReference>
<evidence type="ECO:0000256" key="5">
    <source>
        <dbReference type="ARBA" id="ARBA00022833"/>
    </source>
</evidence>
<sequence>SRASTPEEISREISHEISHEILRSAGHSTVLLAARGGGLSGDSAIATGSDRDSPVDLSGSWRLGATPQQLPAPQRQRQQAGAATDASQLKFGISRILGESVDDRHRASREDSGCDCGCIASPASAAATAAFSVSRAASDAFGISCATPAASAPVFAASAASAGGLLTTSSPFTGAQAAWRRLPPPFAFVPPPPPVPQPLPLAQPMVEVQPQFVNNGQGIRNPLADAFAQDNVALEYGSQVGENAFQCRLCGKQFSLQRLLNRHLKCHSTLKRFLCRYCGKGFNDTFDLKRHTRTHTGVRPYKCSDCGKAFTQRCSLESHSKKVHRRVLAYAHKERREKLHVCEECGHTAATAEEHLSHCRLHQQAAAAPALPSRARPASPSNWRRGRRPMRWPAGPRHGGAIAIPSAPYLLPVNLTAVQPFDSLGSFSGGGEFNQCEAFAAFRVQILSRQINRLHAAKSRDTFRLSCDTRTRAGGGGAGSPVLPLSPAVSPPDCRRFLDGCCCCSFLPAAAGAEVPPCRFRRFSLDGEADEPPAEEDDEAEEDLEEEDEDEEEDEVEEDEAEESELEPDDDEPLSLSSEADESPLAARFFFFDCSAGGGCGFFVFFFWSMAALVSGIASGSFWQNTEIVLEWILMSIRLVLFTGLLT</sequence>
<organism evidence="11 12">
    <name type="scientific">Macrostomum lignano</name>
    <dbReference type="NCBI Taxonomy" id="282301"/>
    <lineage>
        <taxon>Eukaryota</taxon>
        <taxon>Metazoa</taxon>
        <taxon>Spiralia</taxon>
        <taxon>Lophotrochozoa</taxon>
        <taxon>Platyhelminthes</taxon>
        <taxon>Rhabditophora</taxon>
        <taxon>Macrostomorpha</taxon>
        <taxon>Macrostomida</taxon>
        <taxon>Macrostomidae</taxon>
        <taxon>Macrostomum</taxon>
    </lineage>
</organism>
<proteinExistence type="predicted"/>
<feature type="transmembrane region" description="Helical" evidence="9">
    <location>
        <begin position="629"/>
        <end position="646"/>
    </location>
</feature>
<keyword evidence="3" id="KW-0677">Repeat</keyword>
<dbReference type="GO" id="GO:0000981">
    <property type="term" value="F:DNA-binding transcription factor activity, RNA polymerase II-specific"/>
    <property type="evidence" value="ECO:0007669"/>
    <property type="project" value="TreeGrafter"/>
</dbReference>